<dbReference type="RefSeq" id="WP_179754115.1">
    <property type="nucleotide sequence ID" value="NZ_JACCBU010000001.1"/>
</dbReference>
<accession>A0A7Y9LDK1</accession>
<dbReference type="GO" id="GO:0016491">
    <property type="term" value="F:oxidoreductase activity"/>
    <property type="evidence" value="ECO:0007669"/>
    <property type="project" value="UniProtKB-KW"/>
</dbReference>
<keyword evidence="8" id="KW-1278">Translocase</keyword>
<feature type="transmembrane region" description="Helical" evidence="14">
    <location>
        <begin position="35"/>
        <end position="55"/>
    </location>
</feature>
<gene>
    <name evidence="16" type="ORF">BKA15_004287</name>
</gene>
<dbReference type="Proteomes" id="UP000569914">
    <property type="component" value="Unassembled WGS sequence"/>
</dbReference>
<organism evidence="16 17">
    <name type="scientific">Microlunatus parietis</name>
    <dbReference type="NCBI Taxonomy" id="682979"/>
    <lineage>
        <taxon>Bacteria</taxon>
        <taxon>Bacillati</taxon>
        <taxon>Actinomycetota</taxon>
        <taxon>Actinomycetes</taxon>
        <taxon>Propionibacteriales</taxon>
        <taxon>Propionibacteriaceae</taxon>
        <taxon>Microlunatus</taxon>
    </lineage>
</organism>
<evidence type="ECO:0000256" key="1">
    <source>
        <dbReference type="ARBA" id="ARBA00003943"/>
    </source>
</evidence>
<keyword evidence="11 14" id="KW-0472">Membrane</keyword>
<evidence type="ECO:0000256" key="10">
    <source>
        <dbReference type="ARBA" id="ARBA00023027"/>
    </source>
</evidence>
<dbReference type="InterPro" id="IPR024605">
    <property type="entry name" value="NADP_transhyd_a_C"/>
</dbReference>
<keyword evidence="10" id="KW-0520">NAD</keyword>
<dbReference type="EC" id="7.1.1.1" evidence="3"/>
<feature type="region of interest" description="Disordered" evidence="13">
    <location>
        <begin position="95"/>
        <end position="119"/>
    </location>
</feature>
<name>A0A7Y9LDK1_9ACTN</name>
<evidence type="ECO:0000256" key="7">
    <source>
        <dbReference type="ARBA" id="ARBA00022857"/>
    </source>
</evidence>
<evidence type="ECO:0000256" key="13">
    <source>
        <dbReference type="SAM" id="MobiDB-lite"/>
    </source>
</evidence>
<keyword evidence="4" id="KW-1003">Cell membrane</keyword>
<feature type="transmembrane region" description="Helical" evidence="14">
    <location>
        <begin position="6"/>
        <end position="23"/>
    </location>
</feature>
<evidence type="ECO:0000256" key="14">
    <source>
        <dbReference type="SAM" id="Phobius"/>
    </source>
</evidence>
<keyword evidence="7" id="KW-0521">NADP</keyword>
<evidence type="ECO:0000256" key="3">
    <source>
        <dbReference type="ARBA" id="ARBA00012943"/>
    </source>
</evidence>
<dbReference type="Pfam" id="PF12769">
    <property type="entry name" value="PNTB_4TM"/>
    <property type="match status" value="1"/>
</dbReference>
<dbReference type="PANTHER" id="PTHR10160">
    <property type="entry name" value="NAD(P) TRANSHYDROGENASE"/>
    <property type="match status" value="1"/>
</dbReference>
<dbReference type="PANTHER" id="PTHR10160:SF19">
    <property type="entry name" value="PROTON-TRANSLOCATING NAD(P)(+) TRANSHYDROGENASE"/>
    <property type="match status" value="1"/>
</dbReference>
<dbReference type="AlphaFoldDB" id="A0A7Y9LDK1"/>
<sequence length="119" mass="12337">MSDPMVWLIFFVLAVFVGIEVISKVSSTLHTPLMSGANAIHGVILVGAIIAAGTATTTPVLVLALIAVVLASINLAGGFVVTDRMLRMFAGRKELRSRGPSTGSGRVEGTGSARKEVES</sequence>
<comment type="subcellular location">
    <subcellularLocation>
        <location evidence="2">Cell inner membrane</location>
        <topology evidence="2">Multi-pass membrane protein</topology>
    </subcellularLocation>
</comment>
<protein>
    <recommendedName>
        <fullName evidence="3">proton-translocating NAD(P)(+) transhydrogenase</fullName>
        <ecNumber evidence="3">7.1.1.1</ecNumber>
    </recommendedName>
</protein>
<feature type="domain" description="NAD(P) transhydrogenase alpha subunit C-terminal" evidence="15">
    <location>
        <begin position="8"/>
        <end position="90"/>
    </location>
</feature>
<evidence type="ECO:0000256" key="6">
    <source>
        <dbReference type="ARBA" id="ARBA00022692"/>
    </source>
</evidence>
<evidence type="ECO:0000313" key="16">
    <source>
        <dbReference type="EMBL" id="NYE72958.1"/>
    </source>
</evidence>
<evidence type="ECO:0000256" key="5">
    <source>
        <dbReference type="ARBA" id="ARBA00022519"/>
    </source>
</evidence>
<dbReference type="GO" id="GO:0006740">
    <property type="term" value="P:NADPH regeneration"/>
    <property type="evidence" value="ECO:0007669"/>
    <property type="project" value="TreeGrafter"/>
</dbReference>
<comment type="caution">
    <text evidence="16">The sequence shown here is derived from an EMBL/GenBank/DDBJ whole genome shotgun (WGS) entry which is preliminary data.</text>
</comment>
<reference evidence="16 17" key="1">
    <citation type="submission" date="2020-07" db="EMBL/GenBank/DDBJ databases">
        <title>Sequencing the genomes of 1000 actinobacteria strains.</title>
        <authorList>
            <person name="Klenk H.-P."/>
        </authorList>
    </citation>
    <scope>NUCLEOTIDE SEQUENCE [LARGE SCALE GENOMIC DNA]</scope>
    <source>
        <strain evidence="16 17">DSM 22083</strain>
    </source>
</reference>
<dbReference type="GO" id="GO:0008750">
    <property type="term" value="F:proton-translocating NAD(P)+ transhydrogenase activity"/>
    <property type="evidence" value="ECO:0007669"/>
    <property type="project" value="UniProtKB-EC"/>
</dbReference>
<keyword evidence="9 14" id="KW-1133">Transmembrane helix</keyword>
<feature type="transmembrane region" description="Helical" evidence="14">
    <location>
        <begin position="61"/>
        <end position="82"/>
    </location>
</feature>
<evidence type="ECO:0000256" key="9">
    <source>
        <dbReference type="ARBA" id="ARBA00022989"/>
    </source>
</evidence>
<evidence type="ECO:0000256" key="12">
    <source>
        <dbReference type="ARBA" id="ARBA00048202"/>
    </source>
</evidence>
<dbReference type="EMBL" id="JACCBU010000001">
    <property type="protein sequence ID" value="NYE72958.1"/>
    <property type="molecule type" value="Genomic_DNA"/>
</dbReference>
<evidence type="ECO:0000256" key="8">
    <source>
        <dbReference type="ARBA" id="ARBA00022967"/>
    </source>
</evidence>
<keyword evidence="17" id="KW-1185">Reference proteome</keyword>
<comment type="catalytic activity">
    <reaction evidence="12">
        <text>NAD(+) + NADPH + H(+)(in) = NADH + NADP(+) + H(+)(out)</text>
        <dbReference type="Rhea" id="RHEA:47992"/>
        <dbReference type="ChEBI" id="CHEBI:15378"/>
        <dbReference type="ChEBI" id="CHEBI:57540"/>
        <dbReference type="ChEBI" id="CHEBI:57783"/>
        <dbReference type="ChEBI" id="CHEBI:57945"/>
        <dbReference type="ChEBI" id="CHEBI:58349"/>
        <dbReference type="EC" id="7.1.1.1"/>
    </reaction>
</comment>
<evidence type="ECO:0000256" key="11">
    <source>
        <dbReference type="ARBA" id="ARBA00023136"/>
    </source>
</evidence>
<dbReference type="GO" id="GO:0005886">
    <property type="term" value="C:plasma membrane"/>
    <property type="evidence" value="ECO:0007669"/>
    <property type="project" value="UniProtKB-SubCell"/>
</dbReference>
<dbReference type="GO" id="GO:0050661">
    <property type="term" value="F:NADP binding"/>
    <property type="evidence" value="ECO:0007669"/>
    <property type="project" value="TreeGrafter"/>
</dbReference>
<evidence type="ECO:0000256" key="4">
    <source>
        <dbReference type="ARBA" id="ARBA00022475"/>
    </source>
</evidence>
<keyword evidence="5" id="KW-0997">Cell inner membrane</keyword>
<proteinExistence type="predicted"/>
<evidence type="ECO:0000256" key="2">
    <source>
        <dbReference type="ARBA" id="ARBA00004429"/>
    </source>
</evidence>
<evidence type="ECO:0000313" key="17">
    <source>
        <dbReference type="Proteomes" id="UP000569914"/>
    </source>
</evidence>
<comment type="function">
    <text evidence="1">The transhydrogenation between NADH and NADP is coupled to respiration and ATP hydrolysis and functions as a proton pump across the membrane.</text>
</comment>
<keyword evidence="6 14" id="KW-0812">Transmembrane</keyword>
<evidence type="ECO:0000259" key="15">
    <source>
        <dbReference type="Pfam" id="PF12769"/>
    </source>
</evidence>
<keyword evidence="16" id="KW-0560">Oxidoreductase</keyword>